<comment type="caution">
    <text evidence="1">The sequence shown here is derived from an EMBL/GenBank/DDBJ whole genome shotgun (WGS) entry which is preliminary data.</text>
</comment>
<dbReference type="AlphaFoldDB" id="A0AAN5HPU9"/>
<name>A0AAN5HPU9_CORST</name>
<sequence>MSKTPILRATATDWKITGAIAAVCAIAVGGAYFTADIRDSELAPAATAAPDQVEVLAQAPKNFKIAFELPNQTVPGQHRALASQGLLITHEGDTIIASDVNGNEKWHYTRKNTELCSLGSAWDKVVATYRNNAGCGDTVAINAATGQYSDTRSAINSEEVIPISSNDRVGTVSTDRIDLWRSDMVRTIEYGDVQAKQEPDMQEHEDCSINSALTRTENLALTETCPDDASVTWLRLVGATPEDSRKPEVTANIGMANEGSRLVAVGQESAAVYQPGEKPRIESYDKSGNTIASTEVAASPDVTNASTPYAPATADLPHHMSWFDGERLYLFTPSELKVDHVLEDAIGTGVALGERLLMPTEKGIAVVDWSTGKTERTIKIDRGGYTGPVFLTIAGTTIVEQRGETAVGLTAL</sequence>
<protein>
    <recommendedName>
        <fullName evidence="3">Secreted protein</fullName>
    </recommendedName>
</protein>
<evidence type="ECO:0000313" key="2">
    <source>
        <dbReference type="Proteomes" id="UP000315234"/>
    </source>
</evidence>
<reference evidence="1 2" key="1">
    <citation type="submission" date="2019-06" db="EMBL/GenBank/DDBJ databases">
        <title>Draft genome sequence of Corynebacterium striatum NBRC 15291.</title>
        <authorList>
            <person name="Miura T."/>
            <person name="Furukawa M."/>
            <person name="Shimamura M."/>
            <person name="Ohyama Y."/>
            <person name="Yamazoe A."/>
            <person name="Kawasaki H."/>
        </authorList>
    </citation>
    <scope>NUCLEOTIDE SEQUENCE [LARGE SCALE GENOMIC DNA]</scope>
    <source>
        <strain evidence="1 2">NBRC 15291</strain>
    </source>
</reference>
<evidence type="ECO:0008006" key="3">
    <source>
        <dbReference type="Google" id="ProtNLM"/>
    </source>
</evidence>
<dbReference type="Proteomes" id="UP000315234">
    <property type="component" value="Unassembled WGS sequence"/>
</dbReference>
<evidence type="ECO:0000313" key="1">
    <source>
        <dbReference type="EMBL" id="GEA44659.1"/>
    </source>
</evidence>
<accession>A0AAN5HPU9</accession>
<organism evidence="1 2">
    <name type="scientific">Corynebacterium striatum</name>
    <dbReference type="NCBI Taxonomy" id="43770"/>
    <lineage>
        <taxon>Bacteria</taxon>
        <taxon>Bacillati</taxon>
        <taxon>Actinomycetota</taxon>
        <taxon>Actinomycetes</taxon>
        <taxon>Mycobacteriales</taxon>
        <taxon>Corynebacteriaceae</taxon>
        <taxon>Corynebacterium</taxon>
    </lineage>
</organism>
<gene>
    <name evidence="1" type="ORF">Cst04h_28290</name>
</gene>
<dbReference type="RefSeq" id="WP_005528185.1">
    <property type="nucleotide sequence ID" value="NZ_BJLD01000014.1"/>
</dbReference>
<dbReference type="EMBL" id="BJLD01000014">
    <property type="protein sequence ID" value="GEA44659.1"/>
    <property type="molecule type" value="Genomic_DNA"/>
</dbReference>
<proteinExistence type="predicted"/>